<evidence type="ECO:0000259" key="3">
    <source>
        <dbReference type="Pfam" id="PF06807"/>
    </source>
</evidence>
<keyword evidence="2" id="KW-0067">ATP-binding</keyword>
<organism evidence="6">
    <name type="scientific">Echinococcus granulosus</name>
    <name type="common">Hydatid tapeworm</name>
    <dbReference type="NCBI Taxonomy" id="6210"/>
    <lineage>
        <taxon>Eukaryota</taxon>
        <taxon>Metazoa</taxon>
        <taxon>Spiralia</taxon>
        <taxon>Lophotrochozoa</taxon>
        <taxon>Platyhelminthes</taxon>
        <taxon>Cestoda</taxon>
        <taxon>Eucestoda</taxon>
        <taxon>Cyclophyllidea</taxon>
        <taxon>Taeniidae</taxon>
        <taxon>Echinococcus</taxon>
        <taxon>Echinococcus granulosus group</taxon>
    </lineage>
</organism>
<dbReference type="GO" id="GO:0051731">
    <property type="term" value="F:polynucleotide 5'-hydroxyl-kinase activity"/>
    <property type="evidence" value="ECO:0007669"/>
    <property type="project" value="InterPro"/>
</dbReference>
<dbReference type="GO" id="GO:0005634">
    <property type="term" value="C:nucleus"/>
    <property type="evidence" value="ECO:0007669"/>
    <property type="project" value="TreeGrafter"/>
</dbReference>
<keyword evidence="6" id="KW-0808">Transferase</keyword>
<dbReference type="Pfam" id="PF06807">
    <property type="entry name" value="Clp1"/>
    <property type="match status" value="1"/>
</dbReference>
<dbReference type="PANTHER" id="PTHR12755:SF6">
    <property type="entry name" value="POLYRIBONUCLEOTIDE 5'-HYDROXYL-KINASE CLP1"/>
    <property type="match status" value="1"/>
</dbReference>
<proteinExistence type="predicted"/>
<dbReference type="InterPro" id="IPR038239">
    <property type="entry name" value="Clp1_N_sf"/>
</dbReference>
<sequence>MNTAGVGSTTPTTEYALEKYQMLRYEANAQVKIVMTSGTAEIFGTELVCGTDLVLEAGERGTVVTFHGCKITVKGSGLDAFVMDAVEDHDLLQVYVNIHANLQEARKKATEDQSRGPRVLVCGPENVGKSVLCRTLANYAARRGSKPILVDVNVGLNQARGNFHFMTFCRFVFPPPLRLWQSLSPMIYWRDGVNQLADLVNIRSENDAKVFSSGCIIKMGGFSKTPEKKQAGLDAIRTTAAAFEVDTVLVIEDGFLSTFLQEDLPKDVTIIRLPRSSGAVNFTPKQSMRQRDLRISAYFHGENLKRRLHPHHLRLSASEYTVYRVGSEAIPDALLPHGARDAEEETQSWRTPIALTVSRDALKNRMLAVSQATDPEQIASSPVFGFVVVLSVAEDRTHFNVLSPSPELPPSCLLVASICYVDPEGA</sequence>
<evidence type="ECO:0000256" key="2">
    <source>
        <dbReference type="ARBA" id="ARBA00022840"/>
    </source>
</evidence>
<dbReference type="Gene3D" id="2.40.30.330">
    <property type="entry name" value="Pre-mRNA cleavage complex subunit Clp1, C-terminal domain"/>
    <property type="match status" value="1"/>
</dbReference>
<feature type="domain" description="Clp1 P-loop" evidence="5">
    <location>
        <begin position="191"/>
        <end position="301"/>
    </location>
</feature>
<name>A0A068WVG1_ECHGR</name>
<gene>
    <name evidence="6" type="ORF">EgrG_000118700</name>
</gene>
<dbReference type="InterPro" id="IPR032324">
    <property type="entry name" value="Clp1_N"/>
</dbReference>
<evidence type="ECO:0000259" key="4">
    <source>
        <dbReference type="Pfam" id="PF16573"/>
    </source>
</evidence>
<dbReference type="InterPro" id="IPR032319">
    <property type="entry name" value="CLP1_P"/>
</dbReference>
<keyword evidence="6" id="KW-0418">Kinase</keyword>
<dbReference type="Proteomes" id="UP000492820">
    <property type="component" value="Unassembled WGS sequence"/>
</dbReference>
<reference evidence="8" key="3">
    <citation type="submission" date="2020-10" db="UniProtKB">
        <authorList>
            <consortium name="WormBaseParasite"/>
        </authorList>
    </citation>
    <scope>IDENTIFICATION</scope>
</reference>
<dbReference type="PANTHER" id="PTHR12755">
    <property type="entry name" value="CLEAVAGE/POLYADENYLATION FACTOR IA SUBUNIT CLP1P"/>
    <property type="match status" value="1"/>
</dbReference>
<dbReference type="GO" id="GO:0005524">
    <property type="term" value="F:ATP binding"/>
    <property type="evidence" value="ECO:0007669"/>
    <property type="project" value="UniProtKB-KW"/>
</dbReference>
<dbReference type="GO" id="GO:0031124">
    <property type="term" value="P:mRNA 3'-end processing"/>
    <property type="evidence" value="ECO:0007669"/>
    <property type="project" value="InterPro"/>
</dbReference>
<dbReference type="GO" id="GO:0006388">
    <property type="term" value="P:tRNA splicing, via endonucleolytic cleavage and ligation"/>
    <property type="evidence" value="ECO:0007669"/>
    <property type="project" value="TreeGrafter"/>
</dbReference>
<evidence type="ECO:0000313" key="6">
    <source>
        <dbReference type="EMBL" id="CDS21689.1"/>
    </source>
</evidence>
<evidence type="ECO:0000259" key="5">
    <source>
        <dbReference type="Pfam" id="PF16575"/>
    </source>
</evidence>
<reference evidence="6 7" key="1">
    <citation type="journal article" date="2013" name="Nature">
        <title>The genomes of four tapeworm species reveal adaptations to parasitism.</title>
        <authorList>
            <person name="Tsai I.J."/>
            <person name="Zarowiecki M."/>
            <person name="Holroyd N."/>
            <person name="Garciarrubio A."/>
            <person name="Sanchez-Flores A."/>
            <person name="Brooks K.L."/>
            <person name="Tracey A."/>
            <person name="Bobes R.J."/>
            <person name="Fragoso G."/>
            <person name="Sciutto E."/>
            <person name="Aslett M."/>
            <person name="Beasley H."/>
            <person name="Bennett H.M."/>
            <person name="Cai J."/>
            <person name="Camicia F."/>
            <person name="Clark R."/>
            <person name="Cucher M."/>
            <person name="De Silva N."/>
            <person name="Day T.A."/>
            <person name="Deplazes P."/>
            <person name="Estrada K."/>
            <person name="Fernandez C."/>
            <person name="Holland P.W."/>
            <person name="Hou J."/>
            <person name="Hu S."/>
            <person name="Huckvale T."/>
            <person name="Hung S.S."/>
            <person name="Kamenetzky L."/>
            <person name="Keane J.A."/>
            <person name="Kiss F."/>
            <person name="Koziol U."/>
            <person name="Lambert O."/>
            <person name="Liu K."/>
            <person name="Luo X."/>
            <person name="Luo Y."/>
            <person name="Macchiaroli N."/>
            <person name="Nichol S."/>
            <person name="Paps J."/>
            <person name="Parkinson J."/>
            <person name="Pouchkina-Stantcheva N."/>
            <person name="Riddiford N."/>
            <person name="Rosenzvit M."/>
            <person name="Salinas G."/>
            <person name="Wasmuth J.D."/>
            <person name="Zamanian M."/>
            <person name="Zheng Y."/>
            <person name="Cai X."/>
            <person name="Soberon X."/>
            <person name="Olson P.D."/>
            <person name="Laclette J.P."/>
            <person name="Brehm K."/>
            <person name="Berriman M."/>
            <person name="Garciarrubio A."/>
            <person name="Bobes R.J."/>
            <person name="Fragoso G."/>
            <person name="Sanchez-Flores A."/>
            <person name="Estrada K."/>
            <person name="Cevallos M.A."/>
            <person name="Morett E."/>
            <person name="Gonzalez V."/>
            <person name="Portillo T."/>
            <person name="Ochoa-Leyva A."/>
            <person name="Jose M.V."/>
            <person name="Sciutto E."/>
            <person name="Landa A."/>
            <person name="Jimenez L."/>
            <person name="Valdes V."/>
            <person name="Carrero J.C."/>
            <person name="Larralde C."/>
            <person name="Morales-Montor J."/>
            <person name="Limon-Lason J."/>
            <person name="Soberon X."/>
            <person name="Laclette J.P."/>
        </authorList>
    </citation>
    <scope>NUCLEOTIDE SEQUENCE [LARGE SCALE GENOMIC DNA]</scope>
</reference>
<dbReference type="OrthoDB" id="258143at2759"/>
<dbReference type="InterPro" id="IPR027417">
    <property type="entry name" value="P-loop_NTPase"/>
</dbReference>
<dbReference type="SUPFAM" id="SSF52540">
    <property type="entry name" value="P-loop containing nucleoside triphosphate hydrolases"/>
    <property type="match status" value="1"/>
</dbReference>
<dbReference type="InterPro" id="IPR045116">
    <property type="entry name" value="Clp1/Grc3"/>
</dbReference>
<dbReference type="InterPro" id="IPR038238">
    <property type="entry name" value="Clp1_C_sf"/>
</dbReference>
<dbReference type="EMBL" id="LK028584">
    <property type="protein sequence ID" value="CDS21689.1"/>
    <property type="molecule type" value="Genomic_DNA"/>
</dbReference>
<dbReference type="Gene3D" id="2.60.120.1030">
    <property type="entry name" value="Clp1, DNA binding domain"/>
    <property type="match status" value="1"/>
</dbReference>
<feature type="domain" description="Clp1 N-terminal" evidence="4">
    <location>
        <begin position="17"/>
        <end position="109"/>
    </location>
</feature>
<dbReference type="AlphaFoldDB" id="A0A068WVG1"/>
<dbReference type="Gene3D" id="3.40.50.300">
    <property type="entry name" value="P-loop containing nucleotide triphosphate hydrolases"/>
    <property type="match status" value="2"/>
</dbReference>
<feature type="domain" description="Clp1 P-loop" evidence="5">
    <location>
        <begin position="123"/>
        <end position="157"/>
    </location>
</feature>
<dbReference type="Pfam" id="PF16575">
    <property type="entry name" value="CLP1_P"/>
    <property type="match status" value="2"/>
</dbReference>
<evidence type="ECO:0000256" key="1">
    <source>
        <dbReference type="ARBA" id="ARBA00022741"/>
    </source>
</evidence>
<dbReference type="WBParaSite" id="EgrG_000118700">
    <property type="protein sequence ID" value="EgrG_000118700"/>
    <property type="gene ID" value="EgrG_000118700"/>
</dbReference>
<dbReference type="Pfam" id="PF16573">
    <property type="entry name" value="CLP1_N"/>
    <property type="match status" value="1"/>
</dbReference>
<keyword evidence="1" id="KW-0547">Nucleotide-binding</keyword>
<reference evidence="6" key="2">
    <citation type="submission" date="2014-06" db="EMBL/GenBank/DDBJ databases">
        <authorList>
            <person name="Aslett M."/>
        </authorList>
    </citation>
    <scope>NUCLEOTIDE SEQUENCE</scope>
</reference>
<accession>A0A068WVG1</accession>
<feature type="domain" description="Clp1 C-terminal" evidence="3">
    <location>
        <begin position="308"/>
        <end position="422"/>
    </location>
</feature>
<evidence type="ECO:0000313" key="8">
    <source>
        <dbReference type="WBParaSite" id="EgrG_000118700"/>
    </source>
</evidence>
<dbReference type="InterPro" id="IPR010655">
    <property type="entry name" value="Clp1_C"/>
</dbReference>
<evidence type="ECO:0000313" key="7">
    <source>
        <dbReference type="Proteomes" id="UP000492820"/>
    </source>
</evidence>
<protein>
    <submittedName>
        <fullName evidence="6 8">Polyribonucleotide 5' hydroxyl kinase Clp1</fullName>
    </submittedName>
</protein>